<dbReference type="RefSeq" id="WP_108434761.1">
    <property type="nucleotide sequence ID" value="NZ_CP028918.1"/>
</dbReference>
<name>A0A2S0UJC8_9RHOB</name>
<dbReference type="Proteomes" id="UP000244496">
    <property type="component" value="Chromosome"/>
</dbReference>
<dbReference type="PROSITE" id="PS51257">
    <property type="entry name" value="PROKAR_LIPOPROTEIN"/>
    <property type="match status" value="1"/>
</dbReference>
<dbReference type="EMBL" id="CP028918">
    <property type="protein sequence ID" value="AWB47937.1"/>
    <property type="molecule type" value="Genomic_DNA"/>
</dbReference>
<evidence type="ECO:0000256" key="1">
    <source>
        <dbReference type="SAM" id="MobiDB-lite"/>
    </source>
</evidence>
<feature type="region of interest" description="Disordered" evidence="1">
    <location>
        <begin position="51"/>
        <end position="110"/>
    </location>
</feature>
<gene>
    <name evidence="3" type="ORF">HYN69_04880</name>
</gene>
<dbReference type="AlphaFoldDB" id="A0A2S0UJC8"/>
<feature type="signal peptide" evidence="2">
    <location>
        <begin position="1"/>
        <end position="24"/>
    </location>
</feature>
<protein>
    <submittedName>
        <fullName evidence="3">Uncharacterized protein</fullName>
    </submittedName>
</protein>
<feature type="chain" id="PRO_5015702253" evidence="2">
    <location>
        <begin position="25"/>
        <end position="182"/>
    </location>
</feature>
<evidence type="ECO:0000313" key="3">
    <source>
        <dbReference type="EMBL" id="AWB47937.1"/>
    </source>
</evidence>
<accession>A0A2S0UJC8</accession>
<evidence type="ECO:0000256" key="2">
    <source>
        <dbReference type="SAM" id="SignalP"/>
    </source>
</evidence>
<reference evidence="3 4" key="1">
    <citation type="submission" date="2018-04" db="EMBL/GenBank/DDBJ databases">
        <title>Genome sequencing of Gemmobacter.</title>
        <authorList>
            <person name="Yi H."/>
            <person name="Baek M.-G."/>
        </authorList>
    </citation>
    <scope>NUCLEOTIDE SEQUENCE [LARGE SCALE GENOMIC DNA]</scope>
    <source>
        <strain evidence="3 4">HYN0069</strain>
    </source>
</reference>
<keyword evidence="4" id="KW-1185">Reference proteome</keyword>
<feature type="compositionally biased region" description="Low complexity" evidence="1">
    <location>
        <begin position="51"/>
        <end position="72"/>
    </location>
</feature>
<feature type="compositionally biased region" description="Low complexity" evidence="1">
    <location>
        <begin position="80"/>
        <end position="102"/>
    </location>
</feature>
<dbReference type="OrthoDB" id="8592692at2"/>
<sequence>MRRLLLPVLLATLAACTLSLPGKTARDTPAAAILPGPVEVTTLAAPPSAIATAAPTPTAPTAADAATPNQTPRPEPRPTRPATRPAPDQTPDQTPDPAATTPRPSPEQSACLAKGGIWSANGTSPLRTCVTRTRDAGKSCRKETDCDGLCLARSRTCAPVKPLFGCNPILQADGTEATLCID</sequence>
<evidence type="ECO:0000313" key="4">
    <source>
        <dbReference type="Proteomes" id="UP000244496"/>
    </source>
</evidence>
<organism evidence="3 4">
    <name type="scientific">Paragemmobacter aquarius</name>
    <dbReference type="NCBI Taxonomy" id="2169400"/>
    <lineage>
        <taxon>Bacteria</taxon>
        <taxon>Pseudomonadati</taxon>
        <taxon>Pseudomonadota</taxon>
        <taxon>Alphaproteobacteria</taxon>
        <taxon>Rhodobacterales</taxon>
        <taxon>Paracoccaceae</taxon>
        <taxon>Paragemmobacter</taxon>
    </lineage>
</organism>
<proteinExistence type="predicted"/>
<dbReference type="KEGG" id="geh:HYN69_04880"/>
<keyword evidence="2" id="KW-0732">Signal</keyword>